<accession>A0ABR3RH43</accession>
<name>A0ABR3RH43_9PLEO</name>
<gene>
    <name evidence="1" type="ORF">SLS60_005350</name>
</gene>
<protein>
    <recommendedName>
        <fullName evidence="3">5-carboxymethyl-2-hydroxymuconate isomerase</fullName>
    </recommendedName>
</protein>
<evidence type="ECO:0000313" key="2">
    <source>
        <dbReference type="Proteomes" id="UP001521785"/>
    </source>
</evidence>
<dbReference type="Proteomes" id="UP001521785">
    <property type="component" value="Unassembled WGS sequence"/>
</dbReference>
<reference evidence="1 2" key="1">
    <citation type="submission" date="2024-02" db="EMBL/GenBank/DDBJ databases">
        <title>De novo assembly and annotation of 12 fungi associated with fruit tree decline syndrome in Ontario, Canada.</title>
        <authorList>
            <person name="Sulman M."/>
            <person name="Ellouze W."/>
            <person name="Ilyukhin E."/>
        </authorList>
    </citation>
    <scope>NUCLEOTIDE SEQUENCE [LARGE SCALE GENOMIC DNA]</scope>
    <source>
        <strain evidence="1 2">M42-189</strain>
    </source>
</reference>
<comment type="caution">
    <text evidence="1">The sequence shown here is derived from an EMBL/GenBank/DDBJ whole genome shotgun (WGS) entry which is preliminary data.</text>
</comment>
<evidence type="ECO:0008006" key="3">
    <source>
        <dbReference type="Google" id="ProtNLM"/>
    </source>
</evidence>
<dbReference type="EMBL" id="JAKJXO020000006">
    <property type="protein sequence ID" value="KAL1603760.1"/>
    <property type="molecule type" value="Genomic_DNA"/>
</dbReference>
<evidence type="ECO:0000313" key="1">
    <source>
        <dbReference type="EMBL" id="KAL1603760.1"/>
    </source>
</evidence>
<organism evidence="1 2">
    <name type="scientific">Paraconiothyrium brasiliense</name>
    <dbReference type="NCBI Taxonomy" id="300254"/>
    <lineage>
        <taxon>Eukaryota</taxon>
        <taxon>Fungi</taxon>
        <taxon>Dikarya</taxon>
        <taxon>Ascomycota</taxon>
        <taxon>Pezizomycotina</taxon>
        <taxon>Dothideomycetes</taxon>
        <taxon>Pleosporomycetidae</taxon>
        <taxon>Pleosporales</taxon>
        <taxon>Massarineae</taxon>
        <taxon>Didymosphaeriaceae</taxon>
        <taxon>Paraconiothyrium</taxon>
    </lineage>
</organism>
<sequence length="111" mass="12669">MQHKYEYLRTVKDVSDHDLASFDSSALEAVRVGEIAYGYHLFDKVKPPALDNGYIHIRIFISAKDGANGSDLEERVAKLARILTEEMVKYDGEHVYRAIFGKDDTLGWFET</sequence>
<keyword evidence="2" id="KW-1185">Reference proteome</keyword>
<proteinExistence type="predicted"/>